<dbReference type="OrthoDB" id="5982503at2759"/>
<comment type="caution">
    <text evidence="2">The sequence shown here is derived from an EMBL/GenBank/DDBJ whole genome shotgun (WGS) entry which is preliminary data.</text>
</comment>
<feature type="compositionally biased region" description="Basic and acidic residues" evidence="1">
    <location>
        <begin position="175"/>
        <end position="185"/>
    </location>
</feature>
<name>A0A423U0T7_PENVA</name>
<dbReference type="PANTHER" id="PTHR31800:SF1">
    <property type="entry name" value="COILED-COIL DOMAIN-CONTAINING PROTEIN 32"/>
    <property type="match status" value="1"/>
</dbReference>
<reference evidence="2 3" key="1">
    <citation type="submission" date="2018-04" db="EMBL/GenBank/DDBJ databases">
        <authorList>
            <person name="Zhang X."/>
            <person name="Yuan J."/>
            <person name="Li F."/>
            <person name="Xiang J."/>
        </authorList>
    </citation>
    <scope>NUCLEOTIDE SEQUENCE [LARGE SCALE GENOMIC DNA]</scope>
    <source>
        <tissue evidence="2">Muscle</tissue>
    </source>
</reference>
<sequence length="185" mass="20273">MYIPLDDSLQYIAGLERKLARVQGKTRGQRQAESRRLIDALASSRDAHTQRLMESTDARADAGLEADTEHHSSAAVDPQGALGSMLRRVAPNKIALSHEELCRLLEADILAKVHDALEEEEEEEEEEELAAKDPTSGRQPDTSPCAAEDTERTEASADTVQNTERQLDGTSQAAPKEHSSDEGEK</sequence>
<evidence type="ECO:0000313" key="2">
    <source>
        <dbReference type="EMBL" id="ROT82322.1"/>
    </source>
</evidence>
<feature type="region of interest" description="Disordered" evidence="1">
    <location>
        <begin position="117"/>
        <end position="185"/>
    </location>
</feature>
<feature type="compositionally biased region" description="Polar residues" evidence="1">
    <location>
        <begin position="156"/>
        <end position="173"/>
    </location>
</feature>
<dbReference type="EMBL" id="QCYY01000846">
    <property type="protein sequence ID" value="ROT82322.1"/>
    <property type="molecule type" value="Genomic_DNA"/>
</dbReference>
<protein>
    <submittedName>
        <fullName evidence="2">Uncharacterized protein</fullName>
    </submittedName>
</protein>
<reference evidence="2 3" key="2">
    <citation type="submission" date="2019-01" db="EMBL/GenBank/DDBJ databases">
        <title>The decoding of complex shrimp genome reveals the adaptation for benthos swimmer, frequently molting mechanism and breeding impact on genome.</title>
        <authorList>
            <person name="Sun Y."/>
            <person name="Gao Y."/>
            <person name="Yu Y."/>
        </authorList>
    </citation>
    <scope>NUCLEOTIDE SEQUENCE [LARGE SCALE GENOMIC DNA]</scope>
    <source>
        <tissue evidence="2">Muscle</tissue>
    </source>
</reference>
<dbReference type="Proteomes" id="UP000283509">
    <property type="component" value="Unassembled WGS sequence"/>
</dbReference>
<gene>
    <name evidence="2" type="ORF">C7M84_024509</name>
</gene>
<dbReference type="GO" id="GO:0044782">
    <property type="term" value="P:cilium organization"/>
    <property type="evidence" value="ECO:0007669"/>
    <property type="project" value="TreeGrafter"/>
</dbReference>
<dbReference type="Pfam" id="PF14989">
    <property type="entry name" value="CCDC32"/>
    <property type="match status" value="1"/>
</dbReference>
<evidence type="ECO:0000256" key="1">
    <source>
        <dbReference type="SAM" id="MobiDB-lite"/>
    </source>
</evidence>
<proteinExistence type="predicted"/>
<feature type="compositionally biased region" description="Acidic residues" evidence="1">
    <location>
        <begin position="117"/>
        <end position="128"/>
    </location>
</feature>
<dbReference type="PANTHER" id="PTHR31800">
    <property type="entry name" value="COILED-COIL DOMAIN-CONTAINING PROTEIN 32"/>
    <property type="match status" value="1"/>
</dbReference>
<keyword evidence="3" id="KW-1185">Reference proteome</keyword>
<organism evidence="2 3">
    <name type="scientific">Penaeus vannamei</name>
    <name type="common">Whiteleg shrimp</name>
    <name type="synonym">Litopenaeus vannamei</name>
    <dbReference type="NCBI Taxonomy" id="6689"/>
    <lineage>
        <taxon>Eukaryota</taxon>
        <taxon>Metazoa</taxon>
        <taxon>Ecdysozoa</taxon>
        <taxon>Arthropoda</taxon>
        <taxon>Crustacea</taxon>
        <taxon>Multicrustacea</taxon>
        <taxon>Malacostraca</taxon>
        <taxon>Eumalacostraca</taxon>
        <taxon>Eucarida</taxon>
        <taxon>Decapoda</taxon>
        <taxon>Dendrobranchiata</taxon>
        <taxon>Penaeoidea</taxon>
        <taxon>Penaeidae</taxon>
        <taxon>Penaeus</taxon>
    </lineage>
</organism>
<dbReference type="InterPro" id="IPR028039">
    <property type="entry name" value="CCDC32"/>
</dbReference>
<evidence type="ECO:0000313" key="3">
    <source>
        <dbReference type="Proteomes" id="UP000283509"/>
    </source>
</evidence>
<accession>A0A423U0T7</accession>
<dbReference type="AlphaFoldDB" id="A0A423U0T7"/>